<dbReference type="PANTHER" id="PTHR42083">
    <property type="entry name" value="MARVEL DOMAIN-CONTAINING PROTEIN"/>
    <property type="match status" value="1"/>
</dbReference>
<proteinExistence type="predicted"/>
<keyword evidence="1" id="KW-0472">Membrane</keyword>
<dbReference type="OrthoDB" id="5363290at2759"/>
<dbReference type="OMA" id="WIYAEFV"/>
<feature type="transmembrane region" description="Helical" evidence="1">
    <location>
        <begin position="18"/>
        <end position="37"/>
    </location>
</feature>
<keyword evidence="1" id="KW-1133">Transmembrane helix</keyword>
<keyword evidence="3" id="KW-1185">Reference proteome</keyword>
<dbReference type="KEGG" id="glz:GLAREA_04948"/>
<protein>
    <recommendedName>
        <fullName evidence="4">MARVEL domain-containing protein</fullName>
    </recommendedName>
</protein>
<dbReference type="GeneID" id="19464003"/>
<evidence type="ECO:0000256" key="1">
    <source>
        <dbReference type="SAM" id="Phobius"/>
    </source>
</evidence>
<evidence type="ECO:0000313" key="2">
    <source>
        <dbReference type="EMBL" id="EPE28157.1"/>
    </source>
</evidence>
<name>S3CNR4_GLAL2</name>
<dbReference type="AlphaFoldDB" id="S3CNR4"/>
<dbReference type="EMBL" id="KE145369">
    <property type="protein sequence ID" value="EPE28157.1"/>
    <property type="molecule type" value="Genomic_DNA"/>
</dbReference>
<evidence type="ECO:0000313" key="3">
    <source>
        <dbReference type="Proteomes" id="UP000016922"/>
    </source>
</evidence>
<feature type="transmembrane region" description="Helical" evidence="1">
    <location>
        <begin position="52"/>
        <end position="73"/>
    </location>
</feature>
<sequence>MSTEYWHTGGSTGLFMRAALRTLQFVFAVIIAALYGVDLAHSTATKSRANSAWVFAEVVSALSIITCAVHCFVTVKRVAWCAWDFFVFILWIAQFGVFATVYIGGGTDSAEGFETLSVSRMKAAVWLDAINALLWFVTFVSGIAFCCTARRVTRGTKKGDLEAEAQGVFTQVPDGSEMAMVDDKEDLDKLGNRDSEEKVDHLKPKDSDLDSLATTLTAVDSLDLAVDMTKLDEASKGNQNVM</sequence>
<dbReference type="PANTHER" id="PTHR42083:SF1">
    <property type="entry name" value="MARVEL DOMAIN-CONTAINING PROTEIN"/>
    <property type="match status" value="1"/>
</dbReference>
<feature type="transmembrane region" description="Helical" evidence="1">
    <location>
        <begin position="125"/>
        <end position="148"/>
    </location>
</feature>
<keyword evidence="1" id="KW-0812">Transmembrane</keyword>
<reference evidence="2 3" key="1">
    <citation type="journal article" date="2013" name="BMC Genomics">
        <title>Genomics-driven discovery of the pneumocandin biosynthetic gene cluster in the fungus Glarea lozoyensis.</title>
        <authorList>
            <person name="Chen L."/>
            <person name="Yue Q."/>
            <person name="Zhang X."/>
            <person name="Xiang M."/>
            <person name="Wang C."/>
            <person name="Li S."/>
            <person name="Che Y."/>
            <person name="Ortiz-Lopez F.J."/>
            <person name="Bills G.F."/>
            <person name="Liu X."/>
            <person name="An Z."/>
        </authorList>
    </citation>
    <scope>NUCLEOTIDE SEQUENCE [LARGE SCALE GENOMIC DNA]</scope>
    <source>
        <strain evidence="3">ATCC 20868 / MF5171</strain>
    </source>
</reference>
<evidence type="ECO:0008006" key="4">
    <source>
        <dbReference type="Google" id="ProtNLM"/>
    </source>
</evidence>
<gene>
    <name evidence="2" type="ORF">GLAREA_04948</name>
</gene>
<organism evidence="2 3">
    <name type="scientific">Glarea lozoyensis (strain ATCC 20868 / MF5171)</name>
    <dbReference type="NCBI Taxonomy" id="1116229"/>
    <lineage>
        <taxon>Eukaryota</taxon>
        <taxon>Fungi</taxon>
        <taxon>Dikarya</taxon>
        <taxon>Ascomycota</taxon>
        <taxon>Pezizomycotina</taxon>
        <taxon>Leotiomycetes</taxon>
        <taxon>Helotiales</taxon>
        <taxon>Helotiaceae</taxon>
        <taxon>Glarea</taxon>
    </lineage>
</organism>
<dbReference type="RefSeq" id="XP_008085516.1">
    <property type="nucleotide sequence ID" value="XM_008087325.1"/>
</dbReference>
<dbReference type="eggNOG" id="ENOG502SRN7">
    <property type="taxonomic scope" value="Eukaryota"/>
</dbReference>
<dbReference type="Proteomes" id="UP000016922">
    <property type="component" value="Unassembled WGS sequence"/>
</dbReference>
<accession>S3CNR4</accession>
<dbReference type="HOGENOM" id="CLU_096567_1_0_1"/>
<feature type="transmembrane region" description="Helical" evidence="1">
    <location>
        <begin position="85"/>
        <end position="105"/>
    </location>
</feature>